<reference evidence="1 2" key="1">
    <citation type="journal article" date="2023" name="Plants (Basel)">
        <title>Bridging the Gap: Combining Genomics and Transcriptomics Approaches to Understand Stylosanthes scabra, an Orphan Legume from the Brazilian Caatinga.</title>
        <authorList>
            <person name="Ferreira-Neto J.R.C."/>
            <person name="da Silva M.D."/>
            <person name="Binneck E."/>
            <person name="de Melo N.F."/>
            <person name="da Silva R.H."/>
            <person name="de Melo A.L.T.M."/>
            <person name="Pandolfi V."/>
            <person name="Bustamante F.O."/>
            <person name="Brasileiro-Vidal A.C."/>
            <person name="Benko-Iseppon A.M."/>
        </authorList>
    </citation>
    <scope>NUCLEOTIDE SEQUENCE [LARGE SCALE GENOMIC DNA]</scope>
    <source>
        <tissue evidence="1">Leaves</tissue>
    </source>
</reference>
<dbReference type="EMBL" id="JASCZI010181599">
    <property type="protein sequence ID" value="MED6184809.1"/>
    <property type="molecule type" value="Genomic_DNA"/>
</dbReference>
<sequence length="149" mass="16329">MRRLSSRTRRLLGKTLKYGLSLTNVKISVHVPVPHFCVRPVPLKQKVIFSNRFVALASRLELLDLENFENSRTERVDSVSGGAYRANGSAYGNIGPSGIVSDCGRSFTIGAGKNGPPGKYERWLSGASTGPVGIGYYNRPDELILAYRN</sequence>
<comment type="caution">
    <text evidence="1">The sequence shown here is derived from an EMBL/GenBank/DDBJ whole genome shotgun (WGS) entry which is preliminary data.</text>
</comment>
<protein>
    <submittedName>
        <fullName evidence="1">Uncharacterized protein</fullName>
    </submittedName>
</protein>
<evidence type="ECO:0000313" key="2">
    <source>
        <dbReference type="Proteomes" id="UP001341840"/>
    </source>
</evidence>
<gene>
    <name evidence="1" type="ORF">PIB30_051023</name>
</gene>
<accession>A0ABU6WHR7</accession>
<evidence type="ECO:0000313" key="1">
    <source>
        <dbReference type="EMBL" id="MED6184809.1"/>
    </source>
</evidence>
<organism evidence="1 2">
    <name type="scientific">Stylosanthes scabra</name>
    <dbReference type="NCBI Taxonomy" id="79078"/>
    <lineage>
        <taxon>Eukaryota</taxon>
        <taxon>Viridiplantae</taxon>
        <taxon>Streptophyta</taxon>
        <taxon>Embryophyta</taxon>
        <taxon>Tracheophyta</taxon>
        <taxon>Spermatophyta</taxon>
        <taxon>Magnoliopsida</taxon>
        <taxon>eudicotyledons</taxon>
        <taxon>Gunneridae</taxon>
        <taxon>Pentapetalae</taxon>
        <taxon>rosids</taxon>
        <taxon>fabids</taxon>
        <taxon>Fabales</taxon>
        <taxon>Fabaceae</taxon>
        <taxon>Papilionoideae</taxon>
        <taxon>50 kb inversion clade</taxon>
        <taxon>dalbergioids sensu lato</taxon>
        <taxon>Dalbergieae</taxon>
        <taxon>Pterocarpus clade</taxon>
        <taxon>Stylosanthes</taxon>
    </lineage>
</organism>
<keyword evidence="2" id="KW-1185">Reference proteome</keyword>
<proteinExistence type="predicted"/>
<dbReference type="Proteomes" id="UP001341840">
    <property type="component" value="Unassembled WGS sequence"/>
</dbReference>
<name>A0ABU6WHR7_9FABA</name>